<keyword evidence="2 3" id="KW-0067">ATP-binding</keyword>
<keyword evidence="3" id="KW-0963">Cytoplasm</keyword>
<dbReference type="Proteomes" id="UP000824078">
    <property type="component" value="Unassembled WGS sequence"/>
</dbReference>
<comment type="function">
    <text evidence="3">Catalyzes the phosphorylation of the 3'-hydroxyl group of dephosphocoenzyme A to form coenzyme A.</text>
</comment>
<comment type="caution">
    <text evidence="5">The sequence shown here is derived from an EMBL/GenBank/DDBJ whole genome shotgun (WGS) entry which is preliminary data.</text>
</comment>
<evidence type="ECO:0000256" key="3">
    <source>
        <dbReference type="HAMAP-Rule" id="MF_00376"/>
    </source>
</evidence>
<comment type="subcellular location">
    <subcellularLocation>
        <location evidence="3">Cytoplasm</location>
    </subcellularLocation>
</comment>
<dbReference type="CDD" id="cd02022">
    <property type="entry name" value="DPCK"/>
    <property type="match status" value="1"/>
</dbReference>
<name>A0A9D1HZH2_9ACTN</name>
<keyword evidence="1 3" id="KW-0547">Nucleotide-binding</keyword>
<dbReference type="GO" id="GO:0005524">
    <property type="term" value="F:ATP binding"/>
    <property type="evidence" value="ECO:0007669"/>
    <property type="project" value="UniProtKB-UniRule"/>
</dbReference>
<comment type="catalytic activity">
    <reaction evidence="3">
        <text>3'-dephospho-CoA + ATP = ADP + CoA + H(+)</text>
        <dbReference type="Rhea" id="RHEA:18245"/>
        <dbReference type="ChEBI" id="CHEBI:15378"/>
        <dbReference type="ChEBI" id="CHEBI:30616"/>
        <dbReference type="ChEBI" id="CHEBI:57287"/>
        <dbReference type="ChEBI" id="CHEBI:57328"/>
        <dbReference type="ChEBI" id="CHEBI:456216"/>
        <dbReference type="EC" id="2.7.1.24"/>
    </reaction>
</comment>
<dbReference type="AlphaFoldDB" id="A0A9D1HZH2"/>
<reference evidence="5" key="2">
    <citation type="journal article" date="2021" name="PeerJ">
        <title>Extensive microbial diversity within the chicken gut microbiome revealed by metagenomics and culture.</title>
        <authorList>
            <person name="Gilroy R."/>
            <person name="Ravi A."/>
            <person name="Getino M."/>
            <person name="Pursley I."/>
            <person name="Horton D.L."/>
            <person name="Alikhan N.F."/>
            <person name="Baker D."/>
            <person name="Gharbi K."/>
            <person name="Hall N."/>
            <person name="Watson M."/>
            <person name="Adriaenssens E.M."/>
            <person name="Foster-Nyarko E."/>
            <person name="Jarju S."/>
            <person name="Secka A."/>
            <person name="Antonio M."/>
            <person name="Oren A."/>
            <person name="Chaudhuri R.R."/>
            <person name="La Ragione R."/>
            <person name="Hildebrand F."/>
            <person name="Pallen M.J."/>
        </authorList>
    </citation>
    <scope>NUCLEOTIDE SEQUENCE</scope>
    <source>
        <strain evidence="5">ChiHjej12B11-29160</strain>
    </source>
</reference>
<evidence type="ECO:0000256" key="4">
    <source>
        <dbReference type="NCBIfam" id="TIGR00152"/>
    </source>
</evidence>
<reference evidence="5" key="1">
    <citation type="submission" date="2020-10" db="EMBL/GenBank/DDBJ databases">
        <authorList>
            <person name="Gilroy R."/>
        </authorList>
    </citation>
    <scope>NUCLEOTIDE SEQUENCE</scope>
    <source>
        <strain evidence="5">ChiHjej12B11-29160</strain>
    </source>
</reference>
<dbReference type="GO" id="GO:0005737">
    <property type="term" value="C:cytoplasm"/>
    <property type="evidence" value="ECO:0007669"/>
    <property type="project" value="UniProtKB-SubCell"/>
</dbReference>
<dbReference type="Gene3D" id="3.40.50.300">
    <property type="entry name" value="P-loop containing nucleotide triphosphate hydrolases"/>
    <property type="match status" value="1"/>
</dbReference>
<evidence type="ECO:0000313" key="6">
    <source>
        <dbReference type="Proteomes" id="UP000824078"/>
    </source>
</evidence>
<comment type="pathway">
    <text evidence="3">Cofactor biosynthesis; coenzyme A biosynthesis; CoA from (R)-pantothenate: step 5/5.</text>
</comment>
<dbReference type="InterPro" id="IPR027417">
    <property type="entry name" value="P-loop_NTPase"/>
</dbReference>
<protein>
    <recommendedName>
        <fullName evidence="3 4">Dephospho-CoA kinase</fullName>
        <ecNumber evidence="3 4">2.7.1.24</ecNumber>
    </recommendedName>
    <alternativeName>
        <fullName evidence="3">Dephosphocoenzyme A kinase</fullName>
    </alternativeName>
</protein>
<keyword evidence="3 5" id="KW-0418">Kinase</keyword>
<dbReference type="PROSITE" id="PS51219">
    <property type="entry name" value="DPCK"/>
    <property type="match status" value="1"/>
</dbReference>
<dbReference type="EMBL" id="DVMQ01000014">
    <property type="protein sequence ID" value="HIU24160.1"/>
    <property type="molecule type" value="Genomic_DNA"/>
</dbReference>
<proteinExistence type="inferred from homology"/>
<keyword evidence="3 5" id="KW-0808">Transferase</keyword>
<dbReference type="Pfam" id="PF01121">
    <property type="entry name" value="CoaE"/>
    <property type="match status" value="1"/>
</dbReference>
<evidence type="ECO:0000313" key="5">
    <source>
        <dbReference type="EMBL" id="HIU24160.1"/>
    </source>
</evidence>
<gene>
    <name evidence="3 5" type="primary">coaE</name>
    <name evidence="5" type="ORF">IAD17_04500</name>
</gene>
<organism evidence="5 6">
    <name type="scientific">Candidatus Coprovicinus avistercoris</name>
    <dbReference type="NCBI Taxonomy" id="2840754"/>
    <lineage>
        <taxon>Bacteria</taxon>
        <taxon>Bacillati</taxon>
        <taxon>Actinomycetota</taxon>
        <taxon>Coriobacteriia</taxon>
        <taxon>Coriobacteriales</taxon>
        <taxon>Coriobacteriaceae</taxon>
        <taxon>Coriobacteriaceae incertae sedis</taxon>
        <taxon>Candidatus Coprovicinus</taxon>
    </lineage>
</organism>
<keyword evidence="3" id="KW-0173">Coenzyme A biosynthesis</keyword>
<sequence>MYVVFLIGGIGSGKSTAAQRLVTLGAARIDLDELSREVLAPHAPLLTEIANTFGADLIDDQGVLNRGLLASRVFSSPELTAKLEDLELPAIRELLVSKLNELANMGKTPPCCVVEVPLPDRMGPLLSLADEVMAVTCPIQVRRIRALGRGMTEADFDARSQRQLTDDGYAQLADTAISNEGSAEDLFAQIDVWWATRIG</sequence>
<dbReference type="PANTHER" id="PTHR10695:SF46">
    <property type="entry name" value="BIFUNCTIONAL COENZYME A SYNTHASE-RELATED"/>
    <property type="match status" value="1"/>
</dbReference>
<dbReference type="NCBIfam" id="TIGR00152">
    <property type="entry name" value="dephospho-CoA kinase"/>
    <property type="match status" value="1"/>
</dbReference>
<feature type="binding site" evidence="3">
    <location>
        <begin position="11"/>
        <end position="16"/>
    </location>
    <ligand>
        <name>ATP</name>
        <dbReference type="ChEBI" id="CHEBI:30616"/>
    </ligand>
</feature>
<evidence type="ECO:0000256" key="2">
    <source>
        <dbReference type="ARBA" id="ARBA00022840"/>
    </source>
</evidence>
<dbReference type="GO" id="GO:0004140">
    <property type="term" value="F:dephospho-CoA kinase activity"/>
    <property type="evidence" value="ECO:0007669"/>
    <property type="project" value="UniProtKB-UniRule"/>
</dbReference>
<dbReference type="InterPro" id="IPR001977">
    <property type="entry name" value="Depp_CoAkinase"/>
</dbReference>
<dbReference type="HAMAP" id="MF_00376">
    <property type="entry name" value="Dephospho_CoA_kinase"/>
    <property type="match status" value="1"/>
</dbReference>
<accession>A0A9D1HZH2</accession>
<dbReference type="EC" id="2.7.1.24" evidence="3 4"/>
<comment type="similarity">
    <text evidence="3">Belongs to the CoaE family.</text>
</comment>
<dbReference type="GO" id="GO:0015937">
    <property type="term" value="P:coenzyme A biosynthetic process"/>
    <property type="evidence" value="ECO:0007669"/>
    <property type="project" value="UniProtKB-UniRule"/>
</dbReference>
<dbReference type="SUPFAM" id="SSF52540">
    <property type="entry name" value="P-loop containing nucleoside triphosphate hydrolases"/>
    <property type="match status" value="1"/>
</dbReference>
<dbReference type="PANTHER" id="PTHR10695">
    <property type="entry name" value="DEPHOSPHO-COA KINASE-RELATED"/>
    <property type="match status" value="1"/>
</dbReference>
<evidence type="ECO:0000256" key="1">
    <source>
        <dbReference type="ARBA" id="ARBA00022741"/>
    </source>
</evidence>